<reference evidence="1" key="2">
    <citation type="submission" date="2022-01" db="EMBL/GenBank/DDBJ databases">
        <authorList>
            <person name="Yamashiro T."/>
            <person name="Shiraishi A."/>
            <person name="Satake H."/>
            <person name="Nakayama K."/>
        </authorList>
    </citation>
    <scope>NUCLEOTIDE SEQUENCE</scope>
</reference>
<proteinExistence type="predicted"/>
<dbReference type="Proteomes" id="UP001151760">
    <property type="component" value="Unassembled WGS sequence"/>
</dbReference>
<accession>A0ABQ4XZQ8</accession>
<gene>
    <name evidence="1" type="ORF">Tco_0703406</name>
</gene>
<dbReference type="EMBL" id="BQNB010009942">
    <property type="protein sequence ID" value="GJS70565.1"/>
    <property type="molecule type" value="Genomic_DNA"/>
</dbReference>
<protein>
    <submittedName>
        <fullName evidence="1">Uncharacterized protein</fullName>
    </submittedName>
</protein>
<comment type="caution">
    <text evidence="1">The sequence shown here is derived from an EMBL/GenBank/DDBJ whole genome shotgun (WGS) entry which is preliminary data.</text>
</comment>
<organism evidence="1 2">
    <name type="scientific">Tanacetum coccineum</name>
    <dbReference type="NCBI Taxonomy" id="301880"/>
    <lineage>
        <taxon>Eukaryota</taxon>
        <taxon>Viridiplantae</taxon>
        <taxon>Streptophyta</taxon>
        <taxon>Embryophyta</taxon>
        <taxon>Tracheophyta</taxon>
        <taxon>Spermatophyta</taxon>
        <taxon>Magnoliopsida</taxon>
        <taxon>eudicotyledons</taxon>
        <taxon>Gunneridae</taxon>
        <taxon>Pentapetalae</taxon>
        <taxon>asterids</taxon>
        <taxon>campanulids</taxon>
        <taxon>Asterales</taxon>
        <taxon>Asteraceae</taxon>
        <taxon>Asteroideae</taxon>
        <taxon>Anthemideae</taxon>
        <taxon>Anthemidinae</taxon>
        <taxon>Tanacetum</taxon>
    </lineage>
</organism>
<evidence type="ECO:0000313" key="1">
    <source>
        <dbReference type="EMBL" id="GJS70565.1"/>
    </source>
</evidence>
<evidence type="ECO:0000313" key="2">
    <source>
        <dbReference type="Proteomes" id="UP001151760"/>
    </source>
</evidence>
<reference evidence="1" key="1">
    <citation type="journal article" date="2022" name="Int. J. Mol. Sci.">
        <title>Draft Genome of Tanacetum Coccineum: Genomic Comparison of Closely Related Tanacetum-Family Plants.</title>
        <authorList>
            <person name="Yamashiro T."/>
            <person name="Shiraishi A."/>
            <person name="Nakayama K."/>
            <person name="Satake H."/>
        </authorList>
    </citation>
    <scope>NUCLEOTIDE SEQUENCE</scope>
</reference>
<sequence>MEGRGTQIVCAQGESHKDLCGRRDRDHRGDVVSGRVDSEGDQLGVSGCGCEMELEVGRGDLYQRHWRSMSGFHGSLCVHSHARITVLGCGVGERHMGHRDRCRERVTQLGHSRGNDRVTCVMRQLTCGIGIDKLTKSAHFLAIREDYKMEKLARLYIDEIVARHGVPISDWNG</sequence>
<name>A0ABQ4XZQ8_9ASTR</name>
<keyword evidence="2" id="KW-1185">Reference proteome</keyword>